<keyword evidence="2" id="KW-0732">Signal</keyword>
<dbReference type="EMBL" id="CP002505">
    <property type="protein sequence ID" value="ADW74576.1"/>
    <property type="molecule type" value="Genomic_DNA"/>
</dbReference>
<dbReference type="Proteomes" id="UP001598201">
    <property type="component" value="Unassembled WGS sequence"/>
</dbReference>
<feature type="signal peptide" evidence="2">
    <location>
        <begin position="1"/>
        <end position="25"/>
    </location>
</feature>
<name>A0A0H3FEU4_RAHSY</name>
<feature type="region of interest" description="Disordered" evidence="1">
    <location>
        <begin position="26"/>
        <end position="49"/>
    </location>
</feature>
<accession>A0A0H3FEU4</accession>
<organism evidence="3 5">
    <name type="scientific">Rahnella sp. (strain Y9602)</name>
    <dbReference type="NCBI Taxonomy" id="2703885"/>
    <lineage>
        <taxon>Bacteria</taxon>
        <taxon>Pseudomonadati</taxon>
        <taxon>Pseudomonadota</taxon>
        <taxon>Gammaproteobacteria</taxon>
        <taxon>Enterobacterales</taxon>
        <taxon>Yersiniaceae</taxon>
        <taxon>Rahnella</taxon>
    </lineage>
</organism>
<dbReference type="HOGENOM" id="CLU_172590_0_0_6"/>
<evidence type="ECO:0000313" key="4">
    <source>
        <dbReference type="EMBL" id="MFD3224439.1"/>
    </source>
</evidence>
<keyword evidence="6" id="KW-1185">Reference proteome</keyword>
<evidence type="ECO:0000313" key="6">
    <source>
        <dbReference type="Proteomes" id="UP001598201"/>
    </source>
</evidence>
<evidence type="ECO:0000256" key="1">
    <source>
        <dbReference type="SAM" id="MobiDB-lite"/>
    </source>
</evidence>
<dbReference type="Proteomes" id="UP000007257">
    <property type="component" value="Chromosome"/>
</dbReference>
<dbReference type="EMBL" id="JBHUCJ010000028">
    <property type="protein sequence ID" value="MFD3224439.1"/>
    <property type="molecule type" value="Genomic_DNA"/>
</dbReference>
<sequence length="118" mass="12584" precursor="true">MKTLSRVLLMPLCGLGVLFSVASTAAENTHPQSPIEQPHGLPPFHGEGMLPPPPMMVGFCHPGQLFCASVASDNPTETIQKLTSVLPATTAGKHYEVRLAVVEVPDYMPVPPLAEKSQ</sequence>
<dbReference type="GeneID" id="95416445"/>
<evidence type="ECO:0000313" key="5">
    <source>
        <dbReference type="Proteomes" id="UP000007257"/>
    </source>
</evidence>
<feature type="compositionally biased region" description="Polar residues" evidence="1">
    <location>
        <begin position="26"/>
        <end position="35"/>
    </location>
</feature>
<feature type="chain" id="PRO_5002609189" description="Lipoprotein" evidence="2">
    <location>
        <begin position="26"/>
        <end position="118"/>
    </location>
</feature>
<protein>
    <recommendedName>
        <fullName evidence="7">Lipoprotein</fullName>
    </recommendedName>
</protein>
<gene>
    <name evidence="3" type="ordered locus">Rahaq_2982</name>
    <name evidence="4" type="ORF">ACFPK4_12910</name>
</gene>
<dbReference type="AlphaFoldDB" id="A0A0H3FEU4"/>
<reference evidence="3 5" key="2">
    <citation type="journal article" date="2012" name="J. Bacteriol.">
        <title>Complete Genome Sequence of Rahnella sp. Strain Y9602, a Gammaproteobacterium Isolate from Metal- and Radionuclide-Contaminated Soil.</title>
        <authorList>
            <person name="Martinez R.J."/>
            <person name="Bruce D."/>
            <person name="Detter C."/>
            <person name="Goodwin L.A."/>
            <person name="Han J."/>
            <person name="Han C.S."/>
            <person name="Held B."/>
            <person name="Land M.L."/>
            <person name="Mikhailova N."/>
            <person name="Nolan M."/>
            <person name="Pennacchio L."/>
            <person name="Pitluck S."/>
            <person name="Tapia R."/>
            <person name="Woyke T."/>
            <person name="Sobecky P.A."/>
        </authorList>
    </citation>
    <scope>NUCLEOTIDE SEQUENCE [LARGE SCALE GENOMIC DNA]</scope>
    <source>
        <strain evidence="3 5">Y9602</strain>
    </source>
</reference>
<reference evidence="5" key="1">
    <citation type="submission" date="2011-01" db="EMBL/GenBank/DDBJ databases">
        <title>Complete sequence of chromosome of Rahnella sp. Y9602.</title>
        <authorList>
            <consortium name="US DOE Joint Genome Institute"/>
            <person name="Lucas S."/>
            <person name="Copeland A."/>
            <person name="Lapidus A."/>
            <person name="Cheng J.-F."/>
            <person name="Goodwin L."/>
            <person name="Pitluck S."/>
            <person name="Lu M."/>
            <person name="Detter J.C."/>
            <person name="Han C."/>
            <person name="Tapia R."/>
            <person name="Land M."/>
            <person name="Hauser L."/>
            <person name="Kyrpides N."/>
            <person name="Ivanova N."/>
            <person name="Ovchinnikova G."/>
            <person name="Pagani I."/>
            <person name="Sobecky P.A."/>
            <person name="Martinez R.J."/>
            <person name="Woyke T."/>
        </authorList>
    </citation>
    <scope>NUCLEOTIDE SEQUENCE [LARGE SCALE GENOMIC DNA]</scope>
    <source>
        <strain evidence="5">Y9602</strain>
    </source>
</reference>
<dbReference type="KEGG" id="rah:Rahaq_2982"/>
<evidence type="ECO:0000313" key="3">
    <source>
        <dbReference type="EMBL" id="ADW74576.1"/>
    </source>
</evidence>
<dbReference type="RefSeq" id="WP_013576272.1">
    <property type="nucleotide sequence ID" value="NC_015061.1"/>
</dbReference>
<dbReference type="OrthoDB" id="6504930at2"/>
<proteinExistence type="predicted"/>
<dbReference type="eggNOG" id="ENOG5031S6B">
    <property type="taxonomic scope" value="Bacteria"/>
</dbReference>
<evidence type="ECO:0000256" key="2">
    <source>
        <dbReference type="SAM" id="SignalP"/>
    </source>
</evidence>
<evidence type="ECO:0008006" key="7">
    <source>
        <dbReference type="Google" id="ProtNLM"/>
    </source>
</evidence>
<reference evidence="4 6" key="3">
    <citation type="submission" date="2024-09" db="EMBL/GenBank/DDBJ databases">
        <title>Genomes of Rahnella.</title>
        <authorList>
            <person name="Mnguni F.C."/>
            <person name="Shin G.Y."/>
            <person name="Coutinho T."/>
        </authorList>
    </citation>
    <scope>NUCLEOTIDE SEQUENCE [LARGE SCALE GENOMIC DNA]</scope>
    <source>
        <strain evidence="4 6">20WA0057</strain>
    </source>
</reference>